<evidence type="ECO:0000256" key="1">
    <source>
        <dbReference type="SAM" id="MobiDB-lite"/>
    </source>
</evidence>
<gene>
    <name evidence="2" type="ORF">OLEA9_A027906</name>
</gene>
<proteinExistence type="predicted"/>
<name>A0A8S0UIH6_OLEEU</name>
<protein>
    <submittedName>
        <fullName evidence="2">Uncharacterized protein</fullName>
    </submittedName>
</protein>
<accession>A0A8S0UIH6</accession>
<evidence type="ECO:0000313" key="3">
    <source>
        <dbReference type="Proteomes" id="UP000594638"/>
    </source>
</evidence>
<comment type="caution">
    <text evidence="2">The sequence shown here is derived from an EMBL/GenBank/DDBJ whole genome shotgun (WGS) entry which is preliminary data.</text>
</comment>
<dbReference type="AlphaFoldDB" id="A0A8S0UIH6"/>
<organism evidence="2 3">
    <name type="scientific">Olea europaea subsp. europaea</name>
    <dbReference type="NCBI Taxonomy" id="158383"/>
    <lineage>
        <taxon>Eukaryota</taxon>
        <taxon>Viridiplantae</taxon>
        <taxon>Streptophyta</taxon>
        <taxon>Embryophyta</taxon>
        <taxon>Tracheophyta</taxon>
        <taxon>Spermatophyta</taxon>
        <taxon>Magnoliopsida</taxon>
        <taxon>eudicotyledons</taxon>
        <taxon>Gunneridae</taxon>
        <taxon>Pentapetalae</taxon>
        <taxon>asterids</taxon>
        <taxon>lamiids</taxon>
        <taxon>Lamiales</taxon>
        <taxon>Oleaceae</taxon>
        <taxon>Oleeae</taxon>
        <taxon>Olea</taxon>
    </lineage>
</organism>
<dbReference type="Proteomes" id="UP000594638">
    <property type="component" value="Unassembled WGS sequence"/>
</dbReference>
<dbReference type="OrthoDB" id="422362at2759"/>
<dbReference type="EMBL" id="CACTIH010007730">
    <property type="protein sequence ID" value="CAA3017717.1"/>
    <property type="molecule type" value="Genomic_DNA"/>
</dbReference>
<sequence>MEMRPLLFWASSLGLASERGTTPGSIGGGGPSNAEVIIQGDSDEEYPEPVMICDETDNDLNVAWRTFQRHTSEILTQKAENLDSASTDGCLRTSTCQRHSFVQSGDVSLQSDDCTKEAISVVVHEFSAAERNTTDSLFSNCEMEMTAPTGPPKKVAKTRRKLKSGTGGLRKEFVESNLLAKSHHSSSSVKKGKLQSNAMTGKRTADVDKSIIVPYKPKKLPELSLYSHFEAVVEKLNELLNPEGGISKRKVCYFSPAILPA</sequence>
<feature type="compositionally biased region" description="Basic residues" evidence="1">
    <location>
        <begin position="154"/>
        <end position="163"/>
    </location>
</feature>
<feature type="region of interest" description="Disordered" evidence="1">
    <location>
        <begin position="144"/>
        <end position="163"/>
    </location>
</feature>
<evidence type="ECO:0000313" key="2">
    <source>
        <dbReference type="EMBL" id="CAA3017717.1"/>
    </source>
</evidence>
<dbReference type="Gramene" id="OE9A027906T1">
    <property type="protein sequence ID" value="OE9A027906C1"/>
    <property type="gene ID" value="OE9A027906"/>
</dbReference>
<reference evidence="2 3" key="1">
    <citation type="submission" date="2019-12" db="EMBL/GenBank/DDBJ databases">
        <authorList>
            <person name="Alioto T."/>
            <person name="Alioto T."/>
            <person name="Gomez Garrido J."/>
        </authorList>
    </citation>
    <scope>NUCLEOTIDE SEQUENCE [LARGE SCALE GENOMIC DNA]</scope>
</reference>
<keyword evidence="3" id="KW-1185">Reference proteome</keyword>